<evidence type="ECO:0000313" key="2">
    <source>
        <dbReference type="EMBL" id="GEO18871.1"/>
    </source>
</evidence>
<feature type="region of interest" description="Disordered" evidence="1">
    <location>
        <begin position="19"/>
        <end position="40"/>
    </location>
</feature>
<organism evidence="2 3">
    <name type="scientific">Microvirga aerophila</name>
    <dbReference type="NCBI Taxonomy" id="670291"/>
    <lineage>
        <taxon>Bacteria</taxon>
        <taxon>Pseudomonadati</taxon>
        <taxon>Pseudomonadota</taxon>
        <taxon>Alphaproteobacteria</taxon>
        <taxon>Hyphomicrobiales</taxon>
        <taxon>Methylobacteriaceae</taxon>
        <taxon>Microvirga</taxon>
    </lineage>
</organism>
<proteinExistence type="predicted"/>
<dbReference type="AlphaFoldDB" id="A0A512C3U0"/>
<gene>
    <name evidence="2" type="ORF">MAE02_65670</name>
</gene>
<sequence length="40" mass="4784">MEQNLRQIYREIEEAGWEHTPPHCDREAMPIQHNPMSLVP</sequence>
<protein>
    <submittedName>
        <fullName evidence="2">Uncharacterized protein</fullName>
    </submittedName>
</protein>
<comment type="caution">
    <text evidence="2">The sequence shown here is derived from an EMBL/GenBank/DDBJ whole genome shotgun (WGS) entry which is preliminary data.</text>
</comment>
<feature type="compositionally biased region" description="Basic and acidic residues" evidence="1">
    <location>
        <begin position="19"/>
        <end position="28"/>
    </location>
</feature>
<evidence type="ECO:0000256" key="1">
    <source>
        <dbReference type="SAM" id="MobiDB-lite"/>
    </source>
</evidence>
<reference evidence="2 3" key="1">
    <citation type="submission" date="2019-07" db="EMBL/GenBank/DDBJ databases">
        <title>Whole genome shotgun sequence of Microvirga aerophila NBRC 106136.</title>
        <authorList>
            <person name="Hosoyama A."/>
            <person name="Uohara A."/>
            <person name="Ohji S."/>
            <person name="Ichikawa N."/>
        </authorList>
    </citation>
    <scope>NUCLEOTIDE SEQUENCE [LARGE SCALE GENOMIC DNA]</scope>
    <source>
        <strain evidence="2 3">NBRC 106136</strain>
    </source>
</reference>
<evidence type="ECO:0000313" key="3">
    <source>
        <dbReference type="Proteomes" id="UP000321085"/>
    </source>
</evidence>
<keyword evidence="3" id="KW-1185">Reference proteome</keyword>
<name>A0A512C3U0_9HYPH</name>
<dbReference type="EMBL" id="BJYU01000263">
    <property type="protein sequence ID" value="GEO18871.1"/>
    <property type="molecule type" value="Genomic_DNA"/>
</dbReference>
<dbReference type="Proteomes" id="UP000321085">
    <property type="component" value="Unassembled WGS sequence"/>
</dbReference>
<accession>A0A512C3U0</accession>